<keyword evidence="2" id="KW-1185">Reference proteome</keyword>
<proteinExistence type="predicted"/>
<dbReference type="Proteomes" id="UP001163046">
    <property type="component" value="Unassembled WGS sequence"/>
</dbReference>
<dbReference type="PANTHER" id="PTHR24401:SF29">
    <property type="entry name" value="SI:CH211-243P7.3-RELATED"/>
    <property type="match status" value="1"/>
</dbReference>
<evidence type="ECO:0000313" key="2">
    <source>
        <dbReference type="Proteomes" id="UP001163046"/>
    </source>
</evidence>
<dbReference type="PANTHER" id="PTHR24401">
    <property type="entry name" value="SI:CH211-243P7.3-RELATED"/>
    <property type="match status" value="1"/>
</dbReference>
<evidence type="ECO:0000313" key="1">
    <source>
        <dbReference type="EMBL" id="KAJ7391256.1"/>
    </source>
</evidence>
<dbReference type="EMBL" id="MU825407">
    <property type="protein sequence ID" value="KAJ7391256.1"/>
    <property type="molecule type" value="Genomic_DNA"/>
</dbReference>
<dbReference type="AlphaFoldDB" id="A0A9X0D9A1"/>
<sequence>MCSRLDLLKAAATSVYGKILKIDSTKKITKKLQGVEANSANWVTNVGNERGEIVISVLTASESTSSLKPMADGLVKRFAAAGEASPQIRYTDRDCCGSRDQSRFNALFSSWPNMVVRLDIFHFMWRLAAECNSESHPLYGVFMGSLARCIFEWDADDLALLYSAKREVLRMAGVPNPSEEAVKKATSKEEMARHCRRRTRGVGATSILIDQLMATMSSATDALGVPLFREDMLSIIWPEQKRHLPCIQDPPGITLYTITGYITKGEVRLPVLRCARSSTSLESFHLHLARFIPRTAANAVSFQAYLLEGVCRWNKDRAEGALQTKDNTIYTFDVPLQHNLNTLNLSLRNEAFLPNFIPPGVYTDERIGVDYLRSQSDILANKDLEKEIDEAFDDFQCEEESADEQLMLEDLTLALTEDSSESDSGTEDKVNRLAEALLNLGTYVTNAEVDNIKRLHADLDEYVRRALTFTPHYKKGKGRFKQSKNRSAHVGVESMARFKNKERVDEVKMLLQGLAVPNPAVSSAEPLFPAQQLPHTPPRQDHGVAILEESELALLPSISVVSNEPSTSAGVNVSESSK</sequence>
<comment type="caution">
    <text evidence="1">The sequence shown here is derived from an EMBL/GenBank/DDBJ whole genome shotgun (WGS) entry which is preliminary data.</text>
</comment>
<name>A0A9X0D9A1_9CNID</name>
<protein>
    <submittedName>
        <fullName evidence="1">Uncharacterized protein</fullName>
    </submittedName>
</protein>
<accession>A0A9X0D9A1</accession>
<reference evidence="1" key="1">
    <citation type="submission" date="2023-01" db="EMBL/GenBank/DDBJ databases">
        <title>Genome assembly of the deep-sea coral Lophelia pertusa.</title>
        <authorList>
            <person name="Herrera S."/>
            <person name="Cordes E."/>
        </authorList>
    </citation>
    <scope>NUCLEOTIDE SEQUENCE</scope>
    <source>
        <strain evidence="1">USNM1676648</strain>
        <tissue evidence="1">Polyp</tissue>
    </source>
</reference>
<gene>
    <name evidence="1" type="ORF">OS493_019387</name>
</gene>
<dbReference type="OrthoDB" id="10057688at2759"/>
<organism evidence="1 2">
    <name type="scientific">Desmophyllum pertusum</name>
    <dbReference type="NCBI Taxonomy" id="174260"/>
    <lineage>
        <taxon>Eukaryota</taxon>
        <taxon>Metazoa</taxon>
        <taxon>Cnidaria</taxon>
        <taxon>Anthozoa</taxon>
        <taxon>Hexacorallia</taxon>
        <taxon>Scleractinia</taxon>
        <taxon>Caryophylliina</taxon>
        <taxon>Caryophylliidae</taxon>
        <taxon>Desmophyllum</taxon>
    </lineage>
</organism>